<feature type="region of interest" description="Disordered" evidence="1">
    <location>
        <begin position="111"/>
        <end position="133"/>
    </location>
</feature>
<keyword evidence="3" id="KW-1185">Reference proteome</keyword>
<protein>
    <submittedName>
        <fullName evidence="2">Uncharacterized protein</fullName>
    </submittedName>
</protein>
<proteinExistence type="predicted"/>
<dbReference type="EMBL" id="CP071872">
    <property type="protein sequence ID" value="UNM13828.1"/>
    <property type="molecule type" value="Genomic_DNA"/>
</dbReference>
<evidence type="ECO:0000313" key="2">
    <source>
        <dbReference type="EMBL" id="UNM13828.1"/>
    </source>
</evidence>
<dbReference type="RefSeq" id="WP_242332752.1">
    <property type="nucleotide sequence ID" value="NZ_CP071872.1"/>
</dbReference>
<name>A0ABY3WMF2_9ACTN</name>
<evidence type="ECO:0000313" key="3">
    <source>
        <dbReference type="Proteomes" id="UP000828924"/>
    </source>
</evidence>
<accession>A0ABY3WMF2</accession>
<organism evidence="2 3">
    <name type="scientific">Streptomyces formicae</name>
    <dbReference type="NCBI Taxonomy" id="1616117"/>
    <lineage>
        <taxon>Bacteria</taxon>
        <taxon>Bacillati</taxon>
        <taxon>Actinomycetota</taxon>
        <taxon>Actinomycetes</taxon>
        <taxon>Kitasatosporales</taxon>
        <taxon>Streptomycetaceae</taxon>
        <taxon>Streptomyces</taxon>
    </lineage>
</organism>
<sequence>MTARDELDRYLSQYRAEKRQALLDAFRAEVLREGAAMVEDRACDADFTEEPLYIVGLRSAADLLKAASSSGPAAGEEPFWMRTPALEGAPQCGETHRPSGAGACVLPAGHGGRVHQDRHTNQWPAAGDKQPETEVERLRAELAKYVGKEPTVVEEMAYLNRCLNAVHDVCDAAEKQATRWEQPLPVPEWVATVREAATGERTDNPNDRRRRIYIDGNGDAWLDQSVTSDGTRWIAPLAGSMPTGSEAEAAVRGRTGSLREIGRCW</sequence>
<dbReference type="Proteomes" id="UP000828924">
    <property type="component" value="Chromosome"/>
</dbReference>
<gene>
    <name evidence="2" type="ORF">J4032_22300</name>
</gene>
<evidence type="ECO:0000256" key="1">
    <source>
        <dbReference type="SAM" id="MobiDB-lite"/>
    </source>
</evidence>
<reference evidence="2 3" key="1">
    <citation type="submission" date="2021-03" db="EMBL/GenBank/DDBJ databases">
        <title>Complete genome of Streptomyces formicae strain 1H-GS9 (DSM 100524).</title>
        <authorList>
            <person name="Atanasov K.E."/>
            <person name="Altabella T."/>
            <person name="Ferrer A."/>
        </authorList>
    </citation>
    <scope>NUCLEOTIDE SEQUENCE [LARGE SCALE GENOMIC DNA]</scope>
    <source>
        <strain evidence="2 3">1H-GS9</strain>
    </source>
</reference>